<organism evidence="3 4">
    <name type="scientific">Bacillus pseudomycoides</name>
    <dbReference type="NCBI Taxonomy" id="64104"/>
    <lineage>
        <taxon>Bacteria</taxon>
        <taxon>Bacillati</taxon>
        <taxon>Bacillota</taxon>
        <taxon>Bacilli</taxon>
        <taxon>Bacillales</taxon>
        <taxon>Bacillaceae</taxon>
        <taxon>Bacillus</taxon>
        <taxon>Bacillus cereus group</taxon>
    </lineage>
</organism>
<evidence type="ECO:0000313" key="3">
    <source>
        <dbReference type="EMBL" id="MDR4329637.1"/>
    </source>
</evidence>
<gene>
    <name evidence="3" type="ORF">FOS08_28635</name>
</gene>
<dbReference type="PANTHER" id="PTHR40032:SF1">
    <property type="entry name" value="EXPORTED PROTEIN"/>
    <property type="match status" value="1"/>
</dbReference>
<dbReference type="Proteomes" id="UP001248134">
    <property type="component" value="Unassembled WGS sequence"/>
</dbReference>
<dbReference type="EMBL" id="VLYX01000083">
    <property type="protein sequence ID" value="MDR4329637.1"/>
    <property type="molecule type" value="Genomic_DNA"/>
</dbReference>
<keyword evidence="1" id="KW-0732">Signal</keyword>
<feature type="signal peptide" evidence="1">
    <location>
        <begin position="1"/>
        <end position="26"/>
    </location>
</feature>
<reference evidence="3" key="1">
    <citation type="submission" date="2019-07" db="EMBL/GenBank/DDBJ databases">
        <title>Phylogenomic Reclassification of ATCC Bacillus Strains and Various Taxa within the Genus Bacillus.</title>
        <authorList>
            <person name="Riojas M.A."/>
            <person name="Frank A.M."/>
            <person name="Fenn S.L."/>
            <person name="King S.P."/>
            <person name="Brower S.M."/>
            <person name="Hazbon M.H."/>
        </authorList>
    </citation>
    <scope>NUCLEOTIDE SEQUENCE</scope>
    <source>
        <strain evidence="3">NR-12239</strain>
    </source>
</reference>
<feature type="domain" description="Putative amidase" evidence="2">
    <location>
        <begin position="189"/>
        <end position="347"/>
    </location>
</feature>
<name>A0AAJ2DQR1_9BACI</name>
<dbReference type="AlphaFoldDB" id="A0AAJ2DQR1"/>
<sequence>MQTKKFLLSFGLISTLTLGTLNTTYAQEQTNNSEKIEYQKKKQMAEDTKYDNFTLGQAEQMLFDYFKRHNLSYEIGTSELRKYLFEQLMYKNDTELKKEPNYELILDYAASYLNESEGFELQQINKQQISNYSSIDSQKINSSKFNMNHVKNKKIKQIKEENKVTDKQINKSLTTPKYVIPSEGGFSVNTAVSYAKRNAYTKENDKYGYYNGDGDCTNFVSQVIEAGGKSINRPYHVNANTPNIWDTTSYWYNGIWITHPNGPKFRKATTSWIRVSHFYEYWSQRVRTFETYSPMTIGRGSKTGDVIQYKRSRTGQMWHTTFVTGKASDGETYITQHSDPKLNQPIVLPNDSSYYILKFSEL</sequence>
<evidence type="ECO:0000259" key="2">
    <source>
        <dbReference type="Pfam" id="PF12671"/>
    </source>
</evidence>
<comment type="caution">
    <text evidence="3">The sequence shown here is derived from an EMBL/GenBank/DDBJ whole genome shotgun (WGS) entry which is preliminary data.</text>
</comment>
<accession>A0AAJ2DQR1</accession>
<protein>
    <recommendedName>
        <fullName evidence="2">Putative amidase domain-containing protein</fullName>
    </recommendedName>
</protein>
<proteinExistence type="predicted"/>
<dbReference type="PANTHER" id="PTHR40032">
    <property type="entry name" value="EXPORTED PROTEIN-RELATED"/>
    <property type="match status" value="1"/>
</dbReference>
<evidence type="ECO:0000313" key="4">
    <source>
        <dbReference type="Proteomes" id="UP001248134"/>
    </source>
</evidence>
<evidence type="ECO:0000256" key="1">
    <source>
        <dbReference type="SAM" id="SignalP"/>
    </source>
</evidence>
<dbReference type="Pfam" id="PF12671">
    <property type="entry name" value="Amidase_6"/>
    <property type="match status" value="1"/>
</dbReference>
<dbReference type="InterPro" id="IPR024301">
    <property type="entry name" value="Amidase_6"/>
</dbReference>
<dbReference type="RefSeq" id="WP_003204873.1">
    <property type="nucleotide sequence ID" value="NZ_CM000743.1"/>
</dbReference>
<feature type="chain" id="PRO_5042517037" description="Putative amidase domain-containing protein" evidence="1">
    <location>
        <begin position="27"/>
        <end position="362"/>
    </location>
</feature>